<dbReference type="PROSITE" id="PS50102">
    <property type="entry name" value="RRM"/>
    <property type="match status" value="1"/>
</dbReference>
<proteinExistence type="predicted"/>
<evidence type="ECO:0000313" key="5">
    <source>
        <dbReference type="Proteomes" id="UP000444721"/>
    </source>
</evidence>
<dbReference type="RefSeq" id="XP_044563604.1">
    <property type="nucleotide sequence ID" value="XM_044705103.1"/>
</dbReference>
<dbReference type="GeneID" id="68109179"/>
<dbReference type="InterPro" id="IPR000504">
    <property type="entry name" value="RRM_dom"/>
</dbReference>
<dbReference type="VEuPathDB" id="AmoebaDB:NF0008830"/>
<dbReference type="SUPFAM" id="SSF54928">
    <property type="entry name" value="RNA-binding domain, RBD"/>
    <property type="match status" value="1"/>
</dbReference>
<dbReference type="Proteomes" id="UP000444721">
    <property type="component" value="Unassembled WGS sequence"/>
</dbReference>
<protein>
    <recommendedName>
        <fullName evidence="3">RRM domain-containing protein</fullName>
    </recommendedName>
</protein>
<accession>A0A6A5BWP1</accession>
<dbReference type="CDD" id="cd00590">
    <property type="entry name" value="RRM_SF"/>
    <property type="match status" value="1"/>
</dbReference>
<name>A0A6A5BWP1_NAEFO</name>
<reference evidence="4 5" key="1">
    <citation type="journal article" date="2019" name="Sci. Rep.">
        <title>Nanopore sequencing improves the draft genome of the human pathogenic amoeba Naegleria fowleri.</title>
        <authorList>
            <person name="Liechti N."/>
            <person name="Schurch N."/>
            <person name="Bruggmann R."/>
            <person name="Wittwer M."/>
        </authorList>
    </citation>
    <scope>NUCLEOTIDE SEQUENCE [LARGE SCALE GENOMIC DNA]</scope>
    <source>
        <strain evidence="4 5">ATCC 30894</strain>
    </source>
</reference>
<organism evidence="4 5">
    <name type="scientific">Naegleria fowleri</name>
    <name type="common">Brain eating amoeba</name>
    <dbReference type="NCBI Taxonomy" id="5763"/>
    <lineage>
        <taxon>Eukaryota</taxon>
        <taxon>Discoba</taxon>
        <taxon>Heterolobosea</taxon>
        <taxon>Tetramitia</taxon>
        <taxon>Eutetramitia</taxon>
        <taxon>Vahlkampfiidae</taxon>
        <taxon>Naegleria</taxon>
    </lineage>
</organism>
<keyword evidence="1 2" id="KW-0694">RNA-binding</keyword>
<dbReference type="VEuPathDB" id="AmoebaDB:FDP41_001961"/>
<dbReference type="OrthoDB" id="439808at2759"/>
<dbReference type="Pfam" id="PF00076">
    <property type="entry name" value="RRM_1"/>
    <property type="match status" value="1"/>
</dbReference>
<dbReference type="PANTHER" id="PTHR48027">
    <property type="entry name" value="HETEROGENEOUS NUCLEAR RIBONUCLEOPROTEIN 87F-RELATED"/>
    <property type="match status" value="1"/>
</dbReference>
<comment type="caution">
    <text evidence="4">The sequence shown here is derived from an EMBL/GenBank/DDBJ whole genome shotgun (WGS) entry which is preliminary data.</text>
</comment>
<evidence type="ECO:0000313" key="4">
    <source>
        <dbReference type="EMBL" id="KAF0978891.1"/>
    </source>
</evidence>
<keyword evidence="5" id="KW-1185">Reference proteome</keyword>
<evidence type="ECO:0000256" key="2">
    <source>
        <dbReference type="PROSITE-ProRule" id="PRU00176"/>
    </source>
</evidence>
<dbReference type="InterPro" id="IPR052462">
    <property type="entry name" value="SLIRP/GR-RBP-like"/>
</dbReference>
<evidence type="ECO:0000256" key="1">
    <source>
        <dbReference type="ARBA" id="ARBA00022884"/>
    </source>
</evidence>
<dbReference type="InterPro" id="IPR035979">
    <property type="entry name" value="RBD_domain_sf"/>
</dbReference>
<feature type="domain" description="RRM" evidence="3">
    <location>
        <begin position="8"/>
        <end position="86"/>
    </location>
</feature>
<dbReference type="AlphaFoldDB" id="A0A6A5BWP1"/>
<dbReference type="Gene3D" id="3.30.70.330">
    <property type="match status" value="1"/>
</dbReference>
<dbReference type="VEuPathDB" id="AmoebaDB:NfTy_033450"/>
<evidence type="ECO:0000259" key="3">
    <source>
        <dbReference type="PROSITE" id="PS50102"/>
    </source>
</evidence>
<sequence>MTENASQTKVFVSNLPYRTNWAALKEHFSAAGNVTYARIFTDAQTKRSKGIGFVEFETPEAAAKAIQMFNESEFNARKIYVRQFQEKEKAEDVQQQ</sequence>
<dbReference type="InterPro" id="IPR012677">
    <property type="entry name" value="Nucleotide-bd_a/b_plait_sf"/>
</dbReference>
<dbReference type="SMART" id="SM00360">
    <property type="entry name" value="RRM"/>
    <property type="match status" value="1"/>
</dbReference>
<dbReference type="OMA" id="FNARKIY"/>
<gene>
    <name evidence="4" type="ORF">FDP41_001961</name>
</gene>
<dbReference type="EMBL" id="VFQX01000028">
    <property type="protein sequence ID" value="KAF0978891.1"/>
    <property type="molecule type" value="Genomic_DNA"/>
</dbReference>
<dbReference type="GO" id="GO:0003723">
    <property type="term" value="F:RNA binding"/>
    <property type="evidence" value="ECO:0007669"/>
    <property type="project" value="UniProtKB-UniRule"/>
</dbReference>